<reference evidence="1 2" key="1">
    <citation type="journal article" date="2020" name="Microbiol. Resour. Announc.">
        <title>Draft Genome Sequence of a Cladosporium Species Isolated from the Mesophotic Ascidian Didemnum maculosum.</title>
        <authorList>
            <person name="Gioti A."/>
            <person name="Siaperas R."/>
            <person name="Nikolaivits E."/>
            <person name="Le Goff G."/>
            <person name="Ouazzani J."/>
            <person name="Kotoulas G."/>
            <person name="Topakas E."/>
        </authorList>
    </citation>
    <scope>NUCLEOTIDE SEQUENCE [LARGE SCALE GENOMIC DNA]</scope>
    <source>
        <strain evidence="1 2">TM138-S3</strain>
    </source>
</reference>
<proteinExistence type="predicted"/>
<dbReference type="RefSeq" id="XP_069232843.1">
    <property type="nucleotide sequence ID" value="XM_069370084.1"/>
</dbReference>
<dbReference type="AlphaFoldDB" id="A0AB34KY69"/>
<evidence type="ECO:0000313" key="2">
    <source>
        <dbReference type="Proteomes" id="UP000803884"/>
    </source>
</evidence>
<sequence>MLVEPSRLLNFDAHLPYSASWLSPMPGQSPFTRHVTHVTDPNAVVEVYSFMEAFDDEKQELGDKYLHTFVAEALKLTQREPSLFQRLVLPLALGLAHNLPSPEYCSPSVSEAITEIWSFYLQNVVGSQPPPPQLALSKNRCTCDICSPINSFLADGTRKRYELRAPAGKRNHAERGFFDMFRRDIITTTDTSGRPHKLIIVKCPENIYNEEFSKWNAKAQEAKGHLLEFARELGNEVLGQKFFTALPEQSMRTMLGASFDAIWRLRPSEDSPTGTSIMPSIHQGLGSLAYPGEAPSLVPAKRKAKENAVDLT</sequence>
<dbReference type="GeneID" id="96002922"/>
<keyword evidence="2" id="KW-1185">Reference proteome</keyword>
<organism evidence="1 2">
    <name type="scientific">Cladosporium halotolerans</name>
    <dbReference type="NCBI Taxonomy" id="1052096"/>
    <lineage>
        <taxon>Eukaryota</taxon>
        <taxon>Fungi</taxon>
        <taxon>Dikarya</taxon>
        <taxon>Ascomycota</taxon>
        <taxon>Pezizomycotina</taxon>
        <taxon>Dothideomycetes</taxon>
        <taxon>Dothideomycetidae</taxon>
        <taxon>Cladosporiales</taxon>
        <taxon>Cladosporiaceae</taxon>
        <taxon>Cladosporium</taxon>
    </lineage>
</organism>
<accession>A0AB34KY69</accession>
<evidence type="ECO:0000313" key="1">
    <source>
        <dbReference type="EMBL" id="KAL1589738.1"/>
    </source>
</evidence>
<dbReference type="EMBL" id="JAAQHG020000004">
    <property type="protein sequence ID" value="KAL1589738.1"/>
    <property type="molecule type" value="Genomic_DNA"/>
</dbReference>
<dbReference type="Proteomes" id="UP000803884">
    <property type="component" value="Unassembled WGS sequence"/>
</dbReference>
<comment type="caution">
    <text evidence="1">The sequence shown here is derived from an EMBL/GenBank/DDBJ whole genome shotgun (WGS) entry which is preliminary data.</text>
</comment>
<protein>
    <submittedName>
        <fullName evidence="1">Uncharacterized protein</fullName>
    </submittedName>
</protein>
<gene>
    <name evidence="1" type="ORF">WHR41_01478</name>
</gene>
<name>A0AB34KY69_9PEZI</name>